<evidence type="ECO:0008006" key="3">
    <source>
        <dbReference type="Google" id="ProtNLM"/>
    </source>
</evidence>
<organism evidence="1 2">
    <name type="scientific">Lysinibacillus xylanilyticus</name>
    <dbReference type="NCBI Taxonomy" id="582475"/>
    <lineage>
        <taxon>Bacteria</taxon>
        <taxon>Bacillati</taxon>
        <taxon>Bacillota</taxon>
        <taxon>Bacilli</taxon>
        <taxon>Bacillales</taxon>
        <taxon>Bacillaceae</taxon>
        <taxon>Lysinibacillus</taxon>
    </lineage>
</organism>
<reference evidence="1 2" key="1">
    <citation type="submission" date="2022-05" db="EMBL/GenBank/DDBJ databases">
        <title>Genome Sequencing of Bee-Associated Microbes.</title>
        <authorList>
            <person name="Dunlap C."/>
        </authorList>
    </citation>
    <scope>NUCLEOTIDE SEQUENCE [LARGE SCALE GENOMIC DNA]</scope>
    <source>
        <strain evidence="1 2">NRRL BD-083</strain>
    </source>
</reference>
<dbReference type="Proteomes" id="UP001527052">
    <property type="component" value="Unassembled WGS sequence"/>
</dbReference>
<evidence type="ECO:0000313" key="1">
    <source>
        <dbReference type="EMBL" id="MCY9549125.1"/>
    </source>
</evidence>
<protein>
    <recommendedName>
        <fullName evidence="3">Lipoprotein</fullName>
    </recommendedName>
</protein>
<dbReference type="EMBL" id="JAMDLZ010000040">
    <property type="protein sequence ID" value="MCY9549125.1"/>
    <property type="molecule type" value="Genomic_DNA"/>
</dbReference>
<proteinExistence type="predicted"/>
<evidence type="ECO:0000313" key="2">
    <source>
        <dbReference type="Proteomes" id="UP001527052"/>
    </source>
</evidence>
<gene>
    <name evidence="1" type="ORF">M5W82_19800</name>
</gene>
<comment type="caution">
    <text evidence="1">The sequence shown here is derived from an EMBL/GenBank/DDBJ whole genome shotgun (WGS) entry which is preliminary data.</text>
</comment>
<sequence>MYRVIFVILIAIILNGCNKPIAQPEGKVIVNSENYPMMPGDYQWKEKDVEIKTLSSLDINGLADAFETLEVGKGDTIKFEIDQNPTSILVTKLNEDGTNDNVEVKDNKLTMPMEDGYYIYVLKATWNKGKETFVFDVNVK</sequence>
<keyword evidence="2" id="KW-1185">Reference proteome</keyword>
<accession>A0ABT4EU25</accession>
<name>A0ABT4EU25_9BACI</name>
<dbReference type="RefSeq" id="WP_268639115.1">
    <property type="nucleotide sequence ID" value="NZ_JAMDLZ010000040.1"/>
</dbReference>